<sequence>MKKRPFSLVIALFICTLSNAQRSGKDYAIFFYVTDFKPGWAKLPETQVEATAIKNELSTNFDFTCEMVPNPSKQLIRDKIQQYNQRLTSNDQVFFFFSMHGYYAELADRGYLVASDGLANDPYGYSYLSYDDLRADLGLCRAKHVMLALDACHSGSFGIRSKGDPDAPIYELNEDCNTRINKTMQYKGRQYCTSGNKNAKTPAKSLFAARLLEALRKGGEGGIIHFDDLEYWLGKVANPQPEGGTFGSHDPGGDFVFVKKYACGSLPSPPPGNIDLEKDFAAWQQAKQSDNIEGYLTYLRIFPNGEFRELANLALQKKETDAAQRRDDLGWNVAEEFKTIAAYQKYQRDFPNGLHYNEATEKIKKLQVPDDGLVLVKGGSFTMGCTSEQQNCGEDEKPTHQVNLGDFYLSKNELTIGEYLKFADETRSHYPEWLEQGSKYNLETGSDDHYKNKGLSRNATDLPVVGVSWEDAKAYCEWLSRKTGLKYRLPTEAEWEYAARGGGLGITQTNFQVTQYAGSNSIDEVAWHSSNSGSKPHPVGQKKPNRLGLYDMSGNVWEWCADWYDSSYYKNSPSTNPPGAITGSDRVCRGGSWNYVPRDARMAGRGRYTPVNRIYDIGFRVARTL</sequence>
<dbReference type="InterPro" id="IPR051043">
    <property type="entry name" value="Sulfatase_Mod_Factor_Kinase"/>
</dbReference>
<dbReference type="InterPro" id="IPR042095">
    <property type="entry name" value="SUMF_sf"/>
</dbReference>
<evidence type="ECO:0000259" key="3">
    <source>
        <dbReference type="Pfam" id="PF03781"/>
    </source>
</evidence>
<gene>
    <name evidence="4" type="ordered locus">Halhy_4671</name>
</gene>
<dbReference type="SUPFAM" id="SSF52129">
    <property type="entry name" value="Caspase-like"/>
    <property type="match status" value="1"/>
</dbReference>
<organism evidence="4 5">
    <name type="scientific">Haliscomenobacter hydrossis (strain ATCC 27775 / DSM 1100 / LMG 10767 / O)</name>
    <dbReference type="NCBI Taxonomy" id="760192"/>
    <lineage>
        <taxon>Bacteria</taxon>
        <taxon>Pseudomonadati</taxon>
        <taxon>Bacteroidota</taxon>
        <taxon>Saprospiria</taxon>
        <taxon>Saprospirales</taxon>
        <taxon>Haliscomenobacteraceae</taxon>
        <taxon>Haliscomenobacter</taxon>
    </lineage>
</organism>
<dbReference type="InterPro" id="IPR029030">
    <property type="entry name" value="Caspase-like_dom_sf"/>
</dbReference>
<dbReference type="GO" id="GO:0004197">
    <property type="term" value="F:cysteine-type endopeptidase activity"/>
    <property type="evidence" value="ECO:0007669"/>
    <property type="project" value="InterPro"/>
</dbReference>
<dbReference type="Proteomes" id="UP000008461">
    <property type="component" value="Chromosome"/>
</dbReference>
<dbReference type="Gene3D" id="3.90.1580.10">
    <property type="entry name" value="paralog of FGE (formylglycine-generating enzyme)"/>
    <property type="match status" value="1"/>
</dbReference>
<dbReference type="GO" id="GO:0006508">
    <property type="term" value="P:proteolysis"/>
    <property type="evidence" value="ECO:0007669"/>
    <property type="project" value="InterPro"/>
</dbReference>
<dbReference type="eggNOG" id="COG1262">
    <property type="taxonomic scope" value="Bacteria"/>
</dbReference>
<dbReference type="GO" id="GO:0120147">
    <property type="term" value="F:formylglycine-generating oxidase activity"/>
    <property type="evidence" value="ECO:0007669"/>
    <property type="project" value="TreeGrafter"/>
</dbReference>
<dbReference type="PANTHER" id="PTHR23150">
    <property type="entry name" value="SULFATASE MODIFYING FACTOR 1, 2"/>
    <property type="match status" value="1"/>
</dbReference>
<dbReference type="SUPFAM" id="SSF56436">
    <property type="entry name" value="C-type lectin-like"/>
    <property type="match status" value="1"/>
</dbReference>
<dbReference type="Pfam" id="PF03781">
    <property type="entry name" value="FGE-sulfatase"/>
    <property type="match status" value="1"/>
</dbReference>
<keyword evidence="5" id="KW-1185">Reference proteome</keyword>
<evidence type="ECO:0000256" key="1">
    <source>
        <dbReference type="SAM" id="SignalP"/>
    </source>
</evidence>
<evidence type="ECO:0000259" key="2">
    <source>
        <dbReference type="Pfam" id="PF00656"/>
    </source>
</evidence>
<dbReference type="Gene3D" id="3.40.50.1460">
    <property type="match status" value="1"/>
</dbReference>
<evidence type="ECO:0000313" key="4">
    <source>
        <dbReference type="EMBL" id="AEE52506.1"/>
    </source>
</evidence>
<dbReference type="PANTHER" id="PTHR23150:SF19">
    <property type="entry name" value="FORMYLGLYCINE-GENERATING ENZYME"/>
    <property type="match status" value="1"/>
</dbReference>
<reference evidence="4 5" key="1">
    <citation type="journal article" date="2011" name="Stand. Genomic Sci.">
        <title>Complete genome sequence of Haliscomenobacter hydrossis type strain (O).</title>
        <authorList>
            <consortium name="US DOE Joint Genome Institute (JGI-PGF)"/>
            <person name="Daligault H."/>
            <person name="Lapidus A."/>
            <person name="Zeytun A."/>
            <person name="Nolan M."/>
            <person name="Lucas S."/>
            <person name="Del Rio T.G."/>
            <person name="Tice H."/>
            <person name="Cheng J.F."/>
            <person name="Tapia R."/>
            <person name="Han C."/>
            <person name="Goodwin L."/>
            <person name="Pitluck S."/>
            <person name="Liolios K."/>
            <person name="Pagani I."/>
            <person name="Ivanova N."/>
            <person name="Huntemann M."/>
            <person name="Mavromatis K."/>
            <person name="Mikhailova N."/>
            <person name="Pati A."/>
            <person name="Chen A."/>
            <person name="Palaniappan K."/>
            <person name="Land M."/>
            <person name="Hauser L."/>
            <person name="Brambilla E.M."/>
            <person name="Rohde M."/>
            <person name="Verbarg S."/>
            <person name="Goker M."/>
            <person name="Bristow J."/>
            <person name="Eisen J.A."/>
            <person name="Markowitz V."/>
            <person name="Hugenholtz P."/>
            <person name="Kyrpides N.C."/>
            <person name="Klenk H.P."/>
            <person name="Woyke T."/>
        </authorList>
    </citation>
    <scope>NUCLEOTIDE SEQUENCE [LARGE SCALE GENOMIC DNA]</scope>
    <source>
        <strain evidence="5">ATCC 27775 / DSM 1100 / LMG 10767 / O</strain>
    </source>
</reference>
<accession>F4KVP9</accession>
<feature type="chain" id="PRO_5003310296" evidence="1">
    <location>
        <begin position="21"/>
        <end position="625"/>
    </location>
</feature>
<feature type="domain" description="Peptidase C14 caspase" evidence="2">
    <location>
        <begin position="27"/>
        <end position="220"/>
    </location>
</feature>
<feature type="domain" description="Sulfatase-modifying factor enzyme-like" evidence="3">
    <location>
        <begin position="371"/>
        <end position="623"/>
    </location>
</feature>
<dbReference type="InterPro" id="IPR005532">
    <property type="entry name" value="SUMF_dom"/>
</dbReference>
<name>F4KVP9_HALH1</name>
<evidence type="ECO:0000313" key="5">
    <source>
        <dbReference type="Proteomes" id="UP000008461"/>
    </source>
</evidence>
<dbReference type="EMBL" id="CP002691">
    <property type="protein sequence ID" value="AEE52506.1"/>
    <property type="molecule type" value="Genomic_DNA"/>
</dbReference>
<dbReference type="AlphaFoldDB" id="F4KVP9"/>
<reference key="2">
    <citation type="submission" date="2011-04" db="EMBL/GenBank/DDBJ databases">
        <title>Complete sequence of chromosome of Haliscomenobacter hydrossis DSM 1100.</title>
        <authorList>
            <consortium name="US DOE Joint Genome Institute (JGI-PGF)"/>
            <person name="Lucas S."/>
            <person name="Han J."/>
            <person name="Lapidus A."/>
            <person name="Bruce D."/>
            <person name="Goodwin L."/>
            <person name="Pitluck S."/>
            <person name="Peters L."/>
            <person name="Kyrpides N."/>
            <person name="Mavromatis K."/>
            <person name="Ivanova N."/>
            <person name="Ovchinnikova G."/>
            <person name="Pagani I."/>
            <person name="Daligault H."/>
            <person name="Detter J.C."/>
            <person name="Han C."/>
            <person name="Land M."/>
            <person name="Hauser L."/>
            <person name="Markowitz V."/>
            <person name="Cheng J.-F."/>
            <person name="Hugenholtz P."/>
            <person name="Woyke T."/>
            <person name="Wu D."/>
            <person name="Verbarg S."/>
            <person name="Frueling A."/>
            <person name="Brambilla E."/>
            <person name="Klenk H.-P."/>
            <person name="Eisen J.A."/>
        </authorList>
    </citation>
    <scope>NUCLEOTIDE SEQUENCE</scope>
    <source>
        <strain>DSM 1100</strain>
    </source>
</reference>
<dbReference type="InterPro" id="IPR011600">
    <property type="entry name" value="Pept_C14_caspase"/>
</dbReference>
<proteinExistence type="predicted"/>
<dbReference type="HOGENOM" id="CLU_418431_0_0_10"/>
<dbReference type="KEGG" id="hhy:Halhy_4671"/>
<protein>
    <submittedName>
        <fullName evidence="4">Sulphatase-modifying factor protein</fullName>
    </submittedName>
</protein>
<keyword evidence="1" id="KW-0732">Signal</keyword>
<dbReference type="RefSeq" id="WP_013767044.1">
    <property type="nucleotide sequence ID" value="NC_015510.1"/>
</dbReference>
<dbReference type="eggNOG" id="COG4249">
    <property type="taxonomic scope" value="Bacteria"/>
</dbReference>
<dbReference type="OrthoDB" id="9768004at2"/>
<dbReference type="Pfam" id="PF00656">
    <property type="entry name" value="Peptidase_C14"/>
    <property type="match status" value="1"/>
</dbReference>
<dbReference type="InterPro" id="IPR016187">
    <property type="entry name" value="CTDL_fold"/>
</dbReference>
<feature type="signal peptide" evidence="1">
    <location>
        <begin position="1"/>
        <end position="20"/>
    </location>
</feature>